<sequence>MTSPDDFRQIKLISVTFKEAALDSPSFRASINHIDDQIDNIEKWVIALSSSVKKFPKYLEELQSFSNSFLEHLVPLFIQDGLIDQEYTVQSLTTTGDGLKRLWGTSLAAMNVKSSTIDRLHSRVIKDINNYKELRARFEMAQNKYDKYLEIYLSSSKTKNPTIVMEDMAQLFQVRRDYIHESLEVVIQLTRLGNLLDKLLVRFSTDFWKEKKQIFTDWVDTAYKEEWEKIQKIQNWSDCYASAIGKINKDLHQARYQVEQSSSNQYQPSTNADDYNVSLINGKSLLDSEEVGFEKHGYLFMKTYVEKSAKPVWVRRWGFIKNGVFGLLMLSPSKKFVQESDKIGILLCKIQYAPNEDRRFCFEIKTVDITIVFQVDTLKELKSWLRVFENERTRISDSQDAGLFNIASGRYPPILTEFASTANTSMDRELTSARIVNSVGQIITSSKLSSHIEKNEAFFRNHIYYQIPQIRPPFITDTTRSSIIGYSIADATSLPTALTANIWGSVNWGLYYLNDYYDAKLTDLDRQRDIELESETDSYESGIHYPLGYPDDLVLLDIQMRALFEVAVEAGEICLVSFRCICSPNSKQDLSGRSFITKNHIYFYIQESGFISLLKRHIGSIVSVEYSRRKHNDLLKIYNVKGVMTMKLFLDDGNLIRQKLMHIMNNRISDNPKRNQGLVTDLVEIETQYYKAMTDARENVSNNENTTTIIPSVMVSNDENRSMQFKVNYRDESYSVLEGTYNLPPKAIFHALLGDNSIILDGKNAFTSLGSIIKMPWSKLPNGKLHRKFNSPTIYEGRNRGELQFEQNIESMVDDEYYNFTHVKSSYKFLGCKFSINYRFVITRLTYTQSKFFVYAKTECDKCLVLSKMIQAVCHRLCINQAKALDVDLKNVVKKVGTHGMIVKAIYLYGKLTQYEQYVDEVKPIPVVKIRVLGVISVIVRQFLFYNLLIISGLFHFIANLVITIARGIRMNYALLFILLLSILFNFFLMGKTSYSYWIVRSASKLADEHLHSKPMMLQRAIYLRDATDMLESIHVSQLHVNSTSSPCFDTFKNTSFVLNYDKTTSWKNEYADESTREVARGLKKTFQEIGVKRHDLLVKLRMLNEMETEIAKAEWRNWLMSELQRCDYINDELFKTIKADANEKTYSEMASGISSVESYCECCSAELKNLDLL</sequence>
<keyword evidence="4" id="KW-1185">Reference proteome</keyword>
<dbReference type="CDD" id="cd13280">
    <property type="entry name" value="PH_SIP3"/>
    <property type="match status" value="1"/>
</dbReference>
<dbReference type="InterPro" id="IPR042067">
    <property type="entry name" value="Sip3_PH"/>
</dbReference>
<accession>A0A0V1Q718</accession>
<evidence type="ECO:0000313" key="3">
    <source>
        <dbReference type="EMBL" id="KSA04154.1"/>
    </source>
</evidence>
<dbReference type="InterPro" id="IPR004148">
    <property type="entry name" value="BAR_dom"/>
</dbReference>
<dbReference type="Pfam" id="PF00169">
    <property type="entry name" value="PH"/>
    <property type="match status" value="1"/>
</dbReference>
<protein>
    <recommendedName>
        <fullName evidence="2">PH domain-containing protein</fullName>
    </recommendedName>
</protein>
<feature type="domain" description="PH" evidence="2">
    <location>
        <begin position="292"/>
        <end position="393"/>
    </location>
</feature>
<dbReference type="Gene3D" id="2.30.29.30">
    <property type="entry name" value="Pleckstrin-homology domain (PH domain)/Phosphotyrosine-binding domain (PTB)"/>
    <property type="match status" value="1"/>
</dbReference>
<dbReference type="SUPFAM" id="SSF103657">
    <property type="entry name" value="BAR/IMD domain-like"/>
    <property type="match status" value="1"/>
</dbReference>
<evidence type="ECO:0000256" key="1">
    <source>
        <dbReference type="SAM" id="Phobius"/>
    </source>
</evidence>
<keyword evidence="1" id="KW-1133">Transmembrane helix</keyword>
<dbReference type="GO" id="GO:0005737">
    <property type="term" value="C:cytoplasm"/>
    <property type="evidence" value="ECO:0007669"/>
    <property type="project" value="InterPro"/>
</dbReference>
<feature type="transmembrane region" description="Helical" evidence="1">
    <location>
        <begin position="943"/>
        <end position="966"/>
    </location>
</feature>
<reference evidence="3 4" key="1">
    <citation type="submission" date="2015-11" db="EMBL/GenBank/DDBJ databases">
        <title>The genome of Debaryomyces fabryi.</title>
        <authorList>
            <person name="Tafer H."/>
            <person name="Lopandic K."/>
        </authorList>
    </citation>
    <scope>NUCLEOTIDE SEQUENCE [LARGE SCALE GENOMIC DNA]</scope>
    <source>
        <strain evidence="3 4">CBS 789</strain>
    </source>
</reference>
<proteinExistence type="predicted"/>
<dbReference type="RefSeq" id="XP_015470256.1">
    <property type="nucleotide sequence ID" value="XM_015608855.1"/>
</dbReference>
<organism evidence="3 4">
    <name type="scientific">Debaryomyces fabryi</name>
    <dbReference type="NCBI Taxonomy" id="58627"/>
    <lineage>
        <taxon>Eukaryota</taxon>
        <taxon>Fungi</taxon>
        <taxon>Dikarya</taxon>
        <taxon>Ascomycota</taxon>
        <taxon>Saccharomycotina</taxon>
        <taxon>Pichiomycetes</taxon>
        <taxon>Debaryomycetaceae</taxon>
        <taxon>Debaryomyces</taxon>
    </lineage>
</organism>
<dbReference type="CDD" id="cd07609">
    <property type="entry name" value="BAR_SIP3_fungi"/>
    <property type="match status" value="1"/>
</dbReference>
<dbReference type="Proteomes" id="UP000054251">
    <property type="component" value="Unassembled WGS sequence"/>
</dbReference>
<gene>
    <name evidence="3" type="ORF">AC631_00025</name>
</gene>
<name>A0A0V1Q718_9ASCO</name>
<dbReference type="InterPro" id="IPR027267">
    <property type="entry name" value="AH/BAR_dom_sf"/>
</dbReference>
<comment type="caution">
    <text evidence="3">The sequence shown here is derived from an EMBL/GenBank/DDBJ whole genome shotgun (WGS) entry which is preliminary data.</text>
</comment>
<dbReference type="SUPFAM" id="SSF50729">
    <property type="entry name" value="PH domain-like"/>
    <property type="match status" value="1"/>
</dbReference>
<feature type="transmembrane region" description="Helical" evidence="1">
    <location>
        <begin position="973"/>
        <end position="991"/>
    </location>
</feature>
<evidence type="ECO:0000259" key="2">
    <source>
        <dbReference type="PROSITE" id="PS50003"/>
    </source>
</evidence>
<dbReference type="PANTHER" id="PTHR14248">
    <property type="entry name" value="CYCLIN Y, ISOFORM A"/>
    <property type="match status" value="1"/>
</dbReference>
<dbReference type="EMBL" id="LMYN01000001">
    <property type="protein sequence ID" value="KSA04154.1"/>
    <property type="molecule type" value="Genomic_DNA"/>
</dbReference>
<dbReference type="SMART" id="SM00233">
    <property type="entry name" value="PH"/>
    <property type="match status" value="1"/>
</dbReference>
<dbReference type="Pfam" id="PF16746">
    <property type="entry name" value="BAR_3"/>
    <property type="match status" value="1"/>
</dbReference>
<dbReference type="InterPro" id="IPR011993">
    <property type="entry name" value="PH-like_dom_sf"/>
</dbReference>
<dbReference type="OrthoDB" id="10070851at2759"/>
<evidence type="ECO:0000313" key="4">
    <source>
        <dbReference type="Proteomes" id="UP000054251"/>
    </source>
</evidence>
<dbReference type="AlphaFoldDB" id="A0A0V1Q718"/>
<dbReference type="PROSITE" id="PS50003">
    <property type="entry name" value="PH_DOMAIN"/>
    <property type="match status" value="1"/>
</dbReference>
<keyword evidence="1" id="KW-0472">Membrane</keyword>
<dbReference type="InterPro" id="IPR039463">
    <property type="entry name" value="Sip3/Lam1_BAR"/>
</dbReference>
<keyword evidence="1" id="KW-0812">Transmembrane</keyword>
<dbReference type="Gene3D" id="1.20.1270.60">
    <property type="entry name" value="Arfaptin homology (AH) domain/BAR domain"/>
    <property type="match status" value="1"/>
</dbReference>
<dbReference type="GeneID" id="26837034"/>
<dbReference type="InterPro" id="IPR001849">
    <property type="entry name" value="PH_domain"/>
</dbReference>